<dbReference type="GO" id="GO:0033765">
    <property type="term" value="F:steroid dehydrogenase activity, acting on the CH-CH group of donors"/>
    <property type="evidence" value="ECO:0007669"/>
    <property type="project" value="UniProtKB-ARBA"/>
</dbReference>
<organism evidence="6 7">
    <name type="scientific">Nocardia speluncae</name>
    <dbReference type="NCBI Taxonomy" id="419477"/>
    <lineage>
        <taxon>Bacteria</taxon>
        <taxon>Bacillati</taxon>
        <taxon>Actinomycetota</taxon>
        <taxon>Actinomycetes</taxon>
        <taxon>Mycobacteriales</taxon>
        <taxon>Nocardiaceae</taxon>
        <taxon>Nocardia</taxon>
    </lineage>
</organism>
<dbReference type="GO" id="GO:0008202">
    <property type="term" value="P:steroid metabolic process"/>
    <property type="evidence" value="ECO:0007669"/>
    <property type="project" value="UniProtKB-ARBA"/>
</dbReference>
<dbReference type="InterPro" id="IPR027477">
    <property type="entry name" value="Succ_DH/fumarate_Rdtase_cat_sf"/>
</dbReference>
<dbReference type="Gene3D" id="3.90.700.10">
    <property type="entry name" value="Succinate dehydrogenase/fumarate reductase flavoprotein, catalytic domain"/>
    <property type="match status" value="1"/>
</dbReference>
<dbReference type="EMBL" id="JAAXOO010000002">
    <property type="protein sequence ID" value="NKY33184.1"/>
    <property type="molecule type" value="Genomic_DNA"/>
</dbReference>
<reference evidence="6 7" key="1">
    <citation type="submission" date="2020-04" db="EMBL/GenBank/DDBJ databases">
        <title>MicrobeNet Type strains.</title>
        <authorList>
            <person name="Nicholson A.C."/>
        </authorList>
    </citation>
    <scope>NUCLEOTIDE SEQUENCE [LARGE SCALE GENOMIC DNA]</scope>
    <source>
        <strain evidence="6 7">DSM 45078</strain>
    </source>
</reference>
<dbReference type="Pfam" id="PF00890">
    <property type="entry name" value="FAD_binding_2"/>
    <property type="match status" value="1"/>
</dbReference>
<comment type="caution">
    <text evidence="6">The sequence shown here is derived from an EMBL/GenBank/DDBJ whole genome shotgun (WGS) entry which is preliminary data.</text>
</comment>
<dbReference type="Gene3D" id="3.50.50.60">
    <property type="entry name" value="FAD/NAD(P)-binding domain"/>
    <property type="match status" value="1"/>
</dbReference>
<dbReference type="InterPro" id="IPR050315">
    <property type="entry name" value="FAD-oxidoreductase_2"/>
</dbReference>
<sequence>MTTARDGYDDECDVLVVGAGGGGLTGAYTAAREGLSVIVAEAGDRFGGTTAYSGGGMWFPCNAVLARAGSTDTLADAKTYYHSVVGDRTPVELQDAYLETGSKLVDYLESDDDFEFMAYPWPDYYGSAPKASAGDRHIMMLPLAPEQLGSLREVLRPTLAVERAGEPLPDSVIGGQALIGRLLLALSRQARADLRLDTICDELIKDGDSVIGAVVTQAGVRRRIHARRGVLIASGGFERNEKMRDEYGVPGACRDAMGPETNQGLAIRAGIAAGGDVDLMSEAWWSPGLTHPDGSSTFSLWFTGGIFVDDAGDRFVNESAAYDRIGREVLDRIAAGSMTLPYWMIYDDRAGERPPVNTASIPIGETKDYQDAGLWISADTLEDLAGKIGVPADRLVATVRRFNEFVSADEDADFQRGSEPYDRSFSGGGSPLVAIEQAPFHAAAFGVSDLGTKGGLRTDAAARVLDGNATVIRGLYAAGNSMAAASGTAYPGGGNPVGSSMVFSHLAVLDMVHRPPVS</sequence>
<evidence type="ECO:0000256" key="1">
    <source>
        <dbReference type="ARBA" id="ARBA00001974"/>
    </source>
</evidence>
<dbReference type="Proteomes" id="UP000565715">
    <property type="component" value="Unassembled WGS sequence"/>
</dbReference>
<dbReference type="SUPFAM" id="SSF56425">
    <property type="entry name" value="Succinate dehydrogenase/fumarate reductase flavoprotein, catalytic domain"/>
    <property type="match status" value="1"/>
</dbReference>
<accession>A0A846XH31</accession>
<dbReference type="InterPro" id="IPR036188">
    <property type="entry name" value="FAD/NAD-bd_sf"/>
</dbReference>
<dbReference type="AlphaFoldDB" id="A0A846XH31"/>
<dbReference type="PANTHER" id="PTHR43400">
    <property type="entry name" value="FUMARATE REDUCTASE"/>
    <property type="match status" value="1"/>
</dbReference>
<keyword evidence="4" id="KW-0560">Oxidoreductase</keyword>
<keyword evidence="3" id="KW-0274">FAD</keyword>
<keyword evidence="2" id="KW-0285">Flavoprotein</keyword>
<evidence type="ECO:0000256" key="3">
    <source>
        <dbReference type="ARBA" id="ARBA00022827"/>
    </source>
</evidence>
<protein>
    <submittedName>
        <fullName evidence="6">FAD-binding protein</fullName>
    </submittedName>
</protein>
<dbReference type="InterPro" id="IPR003953">
    <property type="entry name" value="FAD-dep_OxRdtase_2_FAD-bd"/>
</dbReference>
<evidence type="ECO:0000256" key="2">
    <source>
        <dbReference type="ARBA" id="ARBA00022630"/>
    </source>
</evidence>
<gene>
    <name evidence="6" type="ORF">HGA13_08900</name>
</gene>
<evidence type="ECO:0000313" key="6">
    <source>
        <dbReference type="EMBL" id="NKY33184.1"/>
    </source>
</evidence>
<keyword evidence="7" id="KW-1185">Reference proteome</keyword>
<evidence type="ECO:0000259" key="5">
    <source>
        <dbReference type="Pfam" id="PF00890"/>
    </source>
</evidence>
<proteinExistence type="predicted"/>
<dbReference type="PANTHER" id="PTHR43400:SF10">
    <property type="entry name" value="3-OXOSTEROID 1-DEHYDROGENASE"/>
    <property type="match status" value="1"/>
</dbReference>
<dbReference type="SUPFAM" id="SSF51905">
    <property type="entry name" value="FAD/NAD(P)-binding domain"/>
    <property type="match status" value="1"/>
</dbReference>
<dbReference type="RefSeq" id="WP_068040315.1">
    <property type="nucleotide sequence ID" value="NZ_JAAXOO010000002.1"/>
</dbReference>
<dbReference type="NCBIfam" id="NF009474">
    <property type="entry name" value="PRK12837.1"/>
    <property type="match status" value="1"/>
</dbReference>
<evidence type="ECO:0000313" key="7">
    <source>
        <dbReference type="Proteomes" id="UP000565715"/>
    </source>
</evidence>
<name>A0A846XH31_9NOCA</name>
<comment type="cofactor">
    <cofactor evidence="1">
        <name>FAD</name>
        <dbReference type="ChEBI" id="CHEBI:57692"/>
    </cofactor>
</comment>
<feature type="domain" description="FAD-dependent oxidoreductase 2 FAD-binding" evidence="5">
    <location>
        <begin position="13"/>
        <end position="497"/>
    </location>
</feature>
<evidence type="ECO:0000256" key="4">
    <source>
        <dbReference type="ARBA" id="ARBA00023002"/>
    </source>
</evidence>